<dbReference type="EMBL" id="FQWV01000011">
    <property type="protein sequence ID" value="SHH63951.1"/>
    <property type="molecule type" value="Genomic_DNA"/>
</dbReference>
<accession>A0A1M5ULW5</accession>
<dbReference type="PANTHER" id="PTHR35864:SF1">
    <property type="entry name" value="ZINC METALLOPROTEASE YWHC-RELATED"/>
    <property type="match status" value="1"/>
</dbReference>
<dbReference type="AlphaFoldDB" id="A0A1M5ULW5"/>
<organism evidence="2 3">
    <name type="scientific">Halobaculum gomorrense</name>
    <dbReference type="NCBI Taxonomy" id="43928"/>
    <lineage>
        <taxon>Archaea</taxon>
        <taxon>Methanobacteriati</taxon>
        <taxon>Methanobacteriota</taxon>
        <taxon>Stenosarchaea group</taxon>
        <taxon>Halobacteria</taxon>
        <taxon>Halobacteriales</taxon>
        <taxon>Haloferacaceae</taxon>
        <taxon>Halobaculum</taxon>
    </lineage>
</organism>
<protein>
    <submittedName>
        <fullName evidence="2">Zn-dependent protease (Includes SpoIVFB)</fullName>
    </submittedName>
</protein>
<dbReference type="InterPro" id="IPR052348">
    <property type="entry name" value="Metallopeptidase_M50B"/>
</dbReference>
<dbReference type="GO" id="GO:0006508">
    <property type="term" value="P:proteolysis"/>
    <property type="evidence" value="ECO:0007669"/>
    <property type="project" value="UniProtKB-KW"/>
</dbReference>
<dbReference type="STRING" id="43928.SAMN05443636_3064"/>
<evidence type="ECO:0000313" key="3">
    <source>
        <dbReference type="Proteomes" id="UP000184357"/>
    </source>
</evidence>
<proteinExistence type="predicted"/>
<sequence length="230" mass="23067">MSRAGAGGGRATGSDAVASVAGLSFSGRELRDLLVAWVALSVAFAVFFAGGGSVVVNSLAAGAVGSLGGLFAVSLVTAGVAFLLHELGHKVTAVRFGQRAAFRADYGMLFLAVVAALGGFLFAAPGAVHHVGRITKRQNGLIALAGPVVNLVLAAVFVPLLAIGMAGFSALALTLGTYGVAVNLLLAAFNLIPFGPLDGATVRSWSTPVWLAAFLPSAALAVGFALFVLF</sequence>
<gene>
    <name evidence="2" type="ORF">SAMN05443636_3064</name>
</gene>
<dbReference type="Proteomes" id="UP000184357">
    <property type="component" value="Unassembled WGS sequence"/>
</dbReference>
<feature type="transmembrane region" description="Helical" evidence="1">
    <location>
        <begin position="170"/>
        <end position="189"/>
    </location>
</feature>
<dbReference type="GO" id="GO:0008233">
    <property type="term" value="F:peptidase activity"/>
    <property type="evidence" value="ECO:0007669"/>
    <property type="project" value="UniProtKB-KW"/>
</dbReference>
<evidence type="ECO:0000313" key="2">
    <source>
        <dbReference type="EMBL" id="SHH63951.1"/>
    </source>
</evidence>
<feature type="transmembrane region" description="Helical" evidence="1">
    <location>
        <begin position="62"/>
        <end position="85"/>
    </location>
</feature>
<keyword evidence="1" id="KW-1133">Transmembrane helix</keyword>
<feature type="transmembrane region" description="Helical" evidence="1">
    <location>
        <begin position="140"/>
        <end position="163"/>
    </location>
</feature>
<keyword evidence="3" id="KW-1185">Reference proteome</keyword>
<keyword evidence="1" id="KW-0812">Transmembrane</keyword>
<keyword evidence="1" id="KW-0472">Membrane</keyword>
<dbReference type="PANTHER" id="PTHR35864">
    <property type="entry name" value="ZINC METALLOPROTEASE MJ0611-RELATED"/>
    <property type="match status" value="1"/>
</dbReference>
<keyword evidence="2" id="KW-0645">Protease</keyword>
<name>A0A1M5ULW5_9EURY</name>
<keyword evidence="2" id="KW-0378">Hydrolase</keyword>
<feature type="transmembrane region" description="Helical" evidence="1">
    <location>
        <begin position="33"/>
        <end position="56"/>
    </location>
</feature>
<evidence type="ECO:0000256" key="1">
    <source>
        <dbReference type="SAM" id="Phobius"/>
    </source>
</evidence>
<feature type="transmembrane region" description="Helical" evidence="1">
    <location>
        <begin position="106"/>
        <end position="128"/>
    </location>
</feature>
<reference evidence="2 3" key="1">
    <citation type="submission" date="2016-11" db="EMBL/GenBank/DDBJ databases">
        <authorList>
            <person name="Jaros S."/>
            <person name="Januszkiewicz K."/>
            <person name="Wedrychowicz H."/>
        </authorList>
    </citation>
    <scope>NUCLEOTIDE SEQUENCE [LARGE SCALE GENOMIC DNA]</scope>
    <source>
        <strain evidence="2 3">DSM 9297</strain>
    </source>
</reference>
<feature type="transmembrane region" description="Helical" evidence="1">
    <location>
        <begin position="209"/>
        <end position="229"/>
    </location>
</feature>